<dbReference type="CDD" id="cd01949">
    <property type="entry name" value="GGDEF"/>
    <property type="match status" value="1"/>
</dbReference>
<dbReference type="SUPFAM" id="SSF55785">
    <property type="entry name" value="PYP-like sensor domain (PAS domain)"/>
    <property type="match status" value="1"/>
</dbReference>
<name>A0A7W4QAS7_9GAMM</name>
<dbReference type="SMART" id="SM00091">
    <property type="entry name" value="PAS"/>
    <property type="match status" value="1"/>
</dbReference>
<comment type="caution">
    <text evidence="8">The sequence shown here is derived from an EMBL/GenBank/DDBJ whole genome shotgun (WGS) entry which is preliminary data.</text>
</comment>
<comment type="cofactor">
    <cofactor evidence="1">
        <name>Mg(2+)</name>
        <dbReference type="ChEBI" id="CHEBI:18420"/>
    </cofactor>
</comment>
<evidence type="ECO:0000256" key="2">
    <source>
        <dbReference type="ARBA" id="ARBA00004533"/>
    </source>
</evidence>
<feature type="domain" description="HAMP" evidence="6">
    <location>
        <begin position="307"/>
        <end position="359"/>
    </location>
</feature>
<accession>A0A7W4QAS7</accession>
<keyword evidence="3" id="KW-0418">Kinase</keyword>
<dbReference type="InterPro" id="IPR029787">
    <property type="entry name" value="Nucleotide_cyclase"/>
</dbReference>
<dbReference type="Pfam" id="PF05228">
    <property type="entry name" value="CHASE4"/>
    <property type="match status" value="1"/>
</dbReference>
<dbReference type="SMART" id="SM00304">
    <property type="entry name" value="HAMP"/>
    <property type="match status" value="1"/>
</dbReference>
<dbReference type="Gene3D" id="3.30.450.20">
    <property type="entry name" value="PAS domain"/>
    <property type="match status" value="1"/>
</dbReference>
<dbReference type="Gene3D" id="3.30.70.270">
    <property type="match status" value="1"/>
</dbReference>
<feature type="domain" description="PAC" evidence="5">
    <location>
        <begin position="430"/>
        <end position="482"/>
    </location>
</feature>
<dbReference type="PANTHER" id="PTHR46663">
    <property type="entry name" value="DIGUANYLATE CYCLASE DGCT-RELATED"/>
    <property type="match status" value="1"/>
</dbReference>
<gene>
    <name evidence="8" type="ORF">H3H51_12110</name>
</gene>
<dbReference type="SUPFAM" id="SSF55073">
    <property type="entry name" value="Nucleotide cyclase"/>
    <property type="match status" value="1"/>
</dbReference>
<reference evidence="8 9" key="1">
    <citation type="submission" date="2020-08" db="EMBL/GenBank/DDBJ databases">
        <authorList>
            <person name="Kim C.M."/>
        </authorList>
    </citation>
    <scope>NUCLEOTIDE SEQUENCE [LARGE SCALE GENOMIC DNA]</scope>
    <source>
        <strain evidence="8 9">UL070</strain>
    </source>
</reference>
<evidence type="ECO:0000259" key="6">
    <source>
        <dbReference type="PROSITE" id="PS50885"/>
    </source>
</evidence>
<dbReference type="CDD" id="cd00130">
    <property type="entry name" value="PAS"/>
    <property type="match status" value="1"/>
</dbReference>
<dbReference type="InterPro" id="IPR035965">
    <property type="entry name" value="PAS-like_dom_sf"/>
</dbReference>
<dbReference type="CDD" id="cd06225">
    <property type="entry name" value="HAMP"/>
    <property type="match status" value="1"/>
</dbReference>
<dbReference type="GO" id="GO:0016301">
    <property type="term" value="F:kinase activity"/>
    <property type="evidence" value="ECO:0007669"/>
    <property type="project" value="UniProtKB-KW"/>
</dbReference>
<feature type="domain" description="PAS" evidence="4">
    <location>
        <begin position="357"/>
        <end position="427"/>
    </location>
</feature>
<dbReference type="FunFam" id="3.30.70.270:FF:000001">
    <property type="entry name" value="Diguanylate cyclase domain protein"/>
    <property type="match status" value="1"/>
</dbReference>
<dbReference type="PROSITE" id="PS50113">
    <property type="entry name" value="PAC"/>
    <property type="match status" value="1"/>
</dbReference>
<dbReference type="NCBIfam" id="TIGR00229">
    <property type="entry name" value="sensory_box"/>
    <property type="match status" value="1"/>
</dbReference>
<dbReference type="SMART" id="SM00267">
    <property type="entry name" value="GGDEF"/>
    <property type="match status" value="1"/>
</dbReference>
<dbReference type="InterPro" id="IPR013656">
    <property type="entry name" value="PAS_4"/>
</dbReference>
<dbReference type="InterPro" id="IPR043128">
    <property type="entry name" value="Rev_trsase/Diguanyl_cyclase"/>
</dbReference>
<dbReference type="GO" id="GO:0007165">
    <property type="term" value="P:signal transduction"/>
    <property type="evidence" value="ECO:0007669"/>
    <property type="project" value="InterPro"/>
</dbReference>
<evidence type="ECO:0000259" key="5">
    <source>
        <dbReference type="PROSITE" id="PS50113"/>
    </source>
</evidence>
<dbReference type="Pfam" id="PF00672">
    <property type="entry name" value="HAMP"/>
    <property type="match status" value="1"/>
</dbReference>
<dbReference type="Gene3D" id="6.10.340.10">
    <property type="match status" value="1"/>
</dbReference>
<evidence type="ECO:0000256" key="3">
    <source>
        <dbReference type="ARBA" id="ARBA00022777"/>
    </source>
</evidence>
<dbReference type="RefSeq" id="WP_183089284.1">
    <property type="nucleotide sequence ID" value="NZ_JACJUD010000003.1"/>
</dbReference>
<dbReference type="PROSITE" id="PS50887">
    <property type="entry name" value="GGDEF"/>
    <property type="match status" value="1"/>
</dbReference>
<keyword evidence="9" id="KW-1185">Reference proteome</keyword>
<evidence type="ECO:0000259" key="4">
    <source>
        <dbReference type="PROSITE" id="PS50112"/>
    </source>
</evidence>
<dbReference type="PANTHER" id="PTHR46663:SF4">
    <property type="entry name" value="DIGUANYLATE CYCLASE DGCT-RELATED"/>
    <property type="match status" value="1"/>
</dbReference>
<dbReference type="InterPro" id="IPR052163">
    <property type="entry name" value="DGC-Regulatory_Protein"/>
</dbReference>
<evidence type="ECO:0000259" key="7">
    <source>
        <dbReference type="PROSITE" id="PS50887"/>
    </source>
</evidence>
<dbReference type="Pfam" id="PF00990">
    <property type="entry name" value="GGDEF"/>
    <property type="match status" value="1"/>
</dbReference>
<dbReference type="EMBL" id="JACJUD010000003">
    <property type="protein sequence ID" value="MBB2495765.1"/>
    <property type="molecule type" value="Genomic_DNA"/>
</dbReference>
<dbReference type="PROSITE" id="PS50112">
    <property type="entry name" value="PAS"/>
    <property type="match status" value="1"/>
</dbReference>
<dbReference type="InterPro" id="IPR003660">
    <property type="entry name" value="HAMP_dom"/>
</dbReference>
<sequence length="656" mass="74742">MTLRKRLFWLFAPLLVVALGVAYGLSQSLILSRFDRQDQILLDAEAERLRALLDHELKRNLDLVQSYAKWDDSYEFMHGQHPDFQRRNMDPEALRQLNFDFMIYLDLKGEVHAEQWLPPDLPDLLAIGGRRPSSQESLRRSILDEIQHLRTHSNLDRHGQLLLVEGVPLILATGMINTNQNNQPDAGMLVAGHFLDGERLESLQGQLEGALRLLPSGGPEDAWRFLPTTISNALTDIRISPRRVLDSQHQQVSLLFSNSSGAPQLLMEITTERAMHQEGRKAIALFLGQASAAGLVAWLLIYLGLEHWILRRVLRMKHEITSIGPDSANLRLSDGGHDELGQLAGDINHMLERLEQSETRDREILDAIQDGYFELDARGQILTVNRALCQMLGYCPDDLLQHSFEDVLASEDAQRARELFSQALERGENTRFAAPLKRRDDSWGYYETRFSLIHDAHGHFTGYRGILRDITDQVAYQNQLLDMAYRDPLTGLGNRKAFVEQLRLLLDQSRHQQTQLSLLYMDLDRFKEVNDRFGHDVGDSLLQGIAERLRSSVRKPDRVYRLGGDEFTLILPDSRNDAALRLSTRLLAELRKPLEIDGQQIDFVTPSIGIAYFPDHADNPESLVKAADSAMYQAKQERNRFCVYQADTLSSTSQNR</sequence>
<dbReference type="InterPro" id="IPR000700">
    <property type="entry name" value="PAS-assoc_C"/>
</dbReference>
<comment type="subcellular location">
    <subcellularLocation>
        <location evidence="2">Cell inner membrane</location>
    </subcellularLocation>
</comment>
<dbReference type="AlphaFoldDB" id="A0A7W4QAS7"/>
<evidence type="ECO:0000313" key="9">
    <source>
        <dbReference type="Proteomes" id="UP000542720"/>
    </source>
</evidence>
<dbReference type="SUPFAM" id="SSF158472">
    <property type="entry name" value="HAMP domain-like"/>
    <property type="match status" value="1"/>
</dbReference>
<dbReference type="NCBIfam" id="TIGR00254">
    <property type="entry name" value="GGDEF"/>
    <property type="match status" value="1"/>
</dbReference>
<protein>
    <submittedName>
        <fullName evidence="8">Diguanylate cyclase</fullName>
    </submittedName>
</protein>
<dbReference type="InterPro" id="IPR007892">
    <property type="entry name" value="CHASE4"/>
</dbReference>
<keyword evidence="3" id="KW-0808">Transferase</keyword>
<evidence type="ECO:0000313" key="8">
    <source>
        <dbReference type="EMBL" id="MBB2495765.1"/>
    </source>
</evidence>
<feature type="domain" description="GGDEF" evidence="7">
    <location>
        <begin position="514"/>
        <end position="646"/>
    </location>
</feature>
<proteinExistence type="predicted"/>
<dbReference type="PROSITE" id="PS50885">
    <property type="entry name" value="HAMP"/>
    <property type="match status" value="1"/>
</dbReference>
<dbReference type="Pfam" id="PF08448">
    <property type="entry name" value="PAS_4"/>
    <property type="match status" value="1"/>
</dbReference>
<evidence type="ECO:0000256" key="1">
    <source>
        <dbReference type="ARBA" id="ARBA00001946"/>
    </source>
</evidence>
<dbReference type="Proteomes" id="UP000542720">
    <property type="component" value="Unassembled WGS sequence"/>
</dbReference>
<dbReference type="GO" id="GO:0005886">
    <property type="term" value="C:plasma membrane"/>
    <property type="evidence" value="ECO:0007669"/>
    <property type="project" value="UniProtKB-SubCell"/>
</dbReference>
<dbReference type="InterPro" id="IPR000160">
    <property type="entry name" value="GGDEF_dom"/>
</dbReference>
<dbReference type="InterPro" id="IPR000014">
    <property type="entry name" value="PAS"/>
</dbReference>
<organism evidence="8 9">
    <name type="scientific">Aquipseudomonas ullengensis</name>
    <dbReference type="NCBI Taxonomy" id="2759166"/>
    <lineage>
        <taxon>Bacteria</taxon>
        <taxon>Pseudomonadati</taxon>
        <taxon>Pseudomonadota</taxon>
        <taxon>Gammaproteobacteria</taxon>
        <taxon>Pseudomonadales</taxon>
        <taxon>Pseudomonadaceae</taxon>
        <taxon>Aquipseudomonas</taxon>
    </lineage>
</organism>